<feature type="transmembrane region" description="Helical" evidence="1">
    <location>
        <begin position="339"/>
        <end position="358"/>
    </location>
</feature>
<proteinExistence type="predicted"/>
<feature type="transmembrane region" description="Helical" evidence="1">
    <location>
        <begin position="235"/>
        <end position="254"/>
    </location>
</feature>
<organism evidence="2 3">
    <name type="scientific">Caerostris darwini</name>
    <dbReference type="NCBI Taxonomy" id="1538125"/>
    <lineage>
        <taxon>Eukaryota</taxon>
        <taxon>Metazoa</taxon>
        <taxon>Ecdysozoa</taxon>
        <taxon>Arthropoda</taxon>
        <taxon>Chelicerata</taxon>
        <taxon>Arachnida</taxon>
        <taxon>Araneae</taxon>
        <taxon>Araneomorphae</taxon>
        <taxon>Entelegynae</taxon>
        <taxon>Araneoidea</taxon>
        <taxon>Araneidae</taxon>
        <taxon>Caerostris</taxon>
    </lineage>
</organism>
<evidence type="ECO:0000313" key="3">
    <source>
        <dbReference type="Proteomes" id="UP001054837"/>
    </source>
</evidence>
<feature type="transmembrane region" description="Helical" evidence="1">
    <location>
        <begin position="266"/>
        <end position="285"/>
    </location>
</feature>
<feature type="transmembrane region" description="Helical" evidence="1">
    <location>
        <begin position="38"/>
        <end position="55"/>
    </location>
</feature>
<keyword evidence="3" id="KW-1185">Reference proteome</keyword>
<evidence type="ECO:0008006" key="4">
    <source>
        <dbReference type="Google" id="ProtNLM"/>
    </source>
</evidence>
<keyword evidence="1" id="KW-1133">Transmembrane helix</keyword>
<keyword evidence="1" id="KW-0812">Transmembrane</keyword>
<comment type="caution">
    <text evidence="2">The sequence shown here is derived from an EMBL/GenBank/DDBJ whole genome shotgun (WGS) entry which is preliminary data.</text>
</comment>
<evidence type="ECO:0000313" key="2">
    <source>
        <dbReference type="EMBL" id="GIY45938.1"/>
    </source>
</evidence>
<feature type="transmembrane region" description="Helical" evidence="1">
    <location>
        <begin position="7"/>
        <end position="26"/>
    </location>
</feature>
<feature type="transmembrane region" description="Helical" evidence="1">
    <location>
        <begin position="116"/>
        <end position="134"/>
    </location>
</feature>
<protein>
    <recommendedName>
        <fullName evidence="4">Gustatory receptor</fullName>
    </recommendedName>
</protein>
<feature type="transmembrane region" description="Helical" evidence="1">
    <location>
        <begin position="167"/>
        <end position="187"/>
    </location>
</feature>
<gene>
    <name evidence="2" type="primary">AVEN_172478_1</name>
    <name evidence="2" type="ORF">CDAR_380411</name>
</gene>
<sequence length="366" mass="42802">MLPDAQILFAPIFMALKIMCHNPFSIKENYHFNKVTRFWFLLSVYLIVAHTYRTLTFPRFFSHRVSLLLHSLLELFAYVSIAPKLKELVNMVDKMDRLRKKLSSKYVVKINYRRSVFQFIIHVLLLMILFINYWRRGNIPRQLQLSAMAYFFNVRDETMSVNVATKIMMIIVFCLTQIVPTLVLLIYASSCDFLKYLCLMFERCARGEKDLQCLKKLQILYVELTKFISDFNDTMGLFISLAYVGLCMTAYQAIKAMYFHFSYRIVMFNGPLALHAITSFFTLAVPASGVHSALEKIADTVSLIKFRNVAFRNKCLFMLKIQNDRASLVIWSCCKIDKVSAFTTVFLIFTYSIALYEIDKSELEYR</sequence>
<dbReference type="AlphaFoldDB" id="A0AAV4TH28"/>
<reference evidence="2 3" key="1">
    <citation type="submission" date="2021-06" db="EMBL/GenBank/DDBJ databases">
        <title>Caerostris darwini draft genome.</title>
        <authorList>
            <person name="Kono N."/>
            <person name="Arakawa K."/>
        </authorList>
    </citation>
    <scope>NUCLEOTIDE SEQUENCE [LARGE SCALE GENOMIC DNA]</scope>
</reference>
<keyword evidence="1" id="KW-0472">Membrane</keyword>
<dbReference type="EMBL" id="BPLQ01009683">
    <property type="protein sequence ID" value="GIY45938.1"/>
    <property type="molecule type" value="Genomic_DNA"/>
</dbReference>
<dbReference type="Proteomes" id="UP001054837">
    <property type="component" value="Unassembled WGS sequence"/>
</dbReference>
<accession>A0AAV4TH28</accession>
<name>A0AAV4TH28_9ARAC</name>
<evidence type="ECO:0000256" key="1">
    <source>
        <dbReference type="SAM" id="Phobius"/>
    </source>
</evidence>